<reference evidence="2 3" key="1">
    <citation type="submission" date="2017-04" db="EMBL/GenBank/DDBJ databases">
        <title>Draft genome sequence of Tuber borchii Vittad., a whitish edible truffle.</title>
        <authorList>
            <consortium name="DOE Joint Genome Institute"/>
            <person name="Murat C."/>
            <person name="Kuo A."/>
            <person name="Barry K.W."/>
            <person name="Clum A."/>
            <person name="Dockter R.B."/>
            <person name="Fauchery L."/>
            <person name="Iotti M."/>
            <person name="Kohler A."/>
            <person name="Labutti K."/>
            <person name="Lindquist E.A."/>
            <person name="Lipzen A."/>
            <person name="Ohm R.A."/>
            <person name="Wang M."/>
            <person name="Grigoriev I.V."/>
            <person name="Zambonelli A."/>
            <person name="Martin F.M."/>
        </authorList>
    </citation>
    <scope>NUCLEOTIDE SEQUENCE [LARGE SCALE GENOMIC DNA]</scope>
    <source>
        <strain evidence="2 3">Tbo3840</strain>
    </source>
</reference>
<gene>
    <name evidence="2" type="ORF">B9Z19DRAFT_463155</name>
</gene>
<keyword evidence="1" id="KW-1133">Transmembrane helix</keyword>
<evidence type="ECO:0000313" key="2">
    <source>
        <dbReference type="EMBL" id="PUU74299.1"/>
    </source>
</evidence>
<dbReference type="AlphaFoldDB" id="A0A2T6ZFQ2"/>
<proteinExistence type="predicted"/>
<organism evidence="2 3">
    <name type="scientific">Tuber borchii</name>
    <name type="common">White truffle</name>
    <dbReference type="NCBI Taxonomy" id="42251"/>
    <lineage>
        <taxon>Eukaryota</taxon>
        <taxon>Fungi</taxon>
        <taxon>Dikarya</taxon>
        <taxon>Ascomycota</taxon>
        <taxon>Pezizomycotina</taxon>
        <taxon>Pezizomycetes</taxon>
        <taxon>Pezizales</taxon>
        <taxon>Tuberaceae</taxon>
        <taxon>Tuber</taxon>
    </lineage>
</organism>
<dbReference type="Proteomes" id="UP000244722">
    <property type="component" value="Unassembled WGS sequence"/>
</dbReference>
<dbReference type="OrthoDB" id="5416095at2759"/>
<comment type="caution">
    <text evidence="2">The sequence shown here is derived from an EMBL/GenBank/DDBJ whole genome shotgun (WGS) entry which is preliminary data.</text>
</comment>
<keyword evidence="3" id="KW-1185">Reference proteome</keyword>
<evidence type="ECO:0000256" key="1">
    <source>
        <dbReference type="SAM" id="Phobius"/>
    </source>
</evidence>
<sequence>MSSFASSKLANLYGPSLLAAIIPSATVIWATMHGNAELEKKMMDEMQGVRQDVNGVRQDVNDVKEAVVVSGRHIMSAIDGDKAPMRQWLASIEQCRQFGGCNGL</sequence>
<accession>A0A2T6ZFQ2</accession>
<protein>
    <submittedName>
        <fullName evidence="2">Uncharacterized protein</fullName>
    </submittedName>
</protein>
<keyword evidence="1" id="KW-0812">Transmembrane</keyword>
<evidence type="ECO:0000313" key="3">
    <source>
        <dbReference type="Proteomes" id="UP000244722"/>
    </source>
</evidence>
<feature type="transmembrane region" description="Helical" evidence="1">
    <location>
        <begin position="12"/>
        <end position="32"/>
    </location>
</feature>
<name>A0A2T6ZFQ2_TUBBO</name>
<keyword evidence="1" id="KW-0472">Membrane</keyword>
<dbReference type="EMBL" id="NESQ01000308">
    <property type="protein sequence ID" value="PUU74299.1"/>
    <property type="molecule type" value="Genomic_DNA"/>
</dbReference>